<name>A0AAN7BSG5_9PEZI</name>
<evidence type="ECO:0000256" key="1">
    <source>
        <dbReference type="SAM" id="Phobius"/>
    </source>
</evidence>
<keyword evidence="1" id="KW-0472">Membrane</keyword>
<protein>
    <submittedName>
        <fullName evidence="2">Uncharacterized protein</fullName>
    </submittedName>
</protein>
<comment type="caution">
    <text evidence="2">The sequence shown here is derived from an EMBL/GenBank/DDBJ whole genome shotgun (WGS) entry which is preliminary data.</text>
</comment>
<gene>
    <name evidence="2" type="ORF">QBC38DRAFT_361407</name>
</gene>
<feature type="transmembrane region" description="Helical" evidence="1">
    <location>
        <begin position="84"/>
        <end position="101"/>
    </location>
</feature>
<dbReference type="Proteomes" id="UP001301958">
    <property type="component" value="Unassembled WGS sequence"/>
</dbReference>
<organism evidence="2 3">
    <name type="scientific">Podospora fimiseda</name>
    <dbReference type="NCBI Taxonomy" id="252190"/>
    <lineage>
        <taxon>Eukaryota</taxon>
        <taxon>Fungi</taxon>
        <taxon>Dikarya</taxon>
        <taxon>Ascomycota</taxon>
        <taxon>Pezizomycotina</taxon>
        <taxon>Sordariomycetes</taxon>
        <taxon>Sordariomycetidae</taxon>
        <taxon>Sordariales</taxon>
        <taxon>Podosporaceae</taxon>
        <taxon>Podospora</taxon>
    </lineage>
</organism>
<dbReference type="EMBL" id="MU865316">
    <property type="protein sequence ID" value="KAK4228642.1"/>
    <property type="molecule type" value="Genomic_DNA"/>
</dbReference>
<feature type="transmembrane region" description="Helical" evidence="1">
    <location>
        <begin position="7"/>
        <end position="27"/>
    </location>
</feature>
<keyword evidence="1" id="KW-1133">Transmembrane helix</keyword>
<evidence type="ECO:0000313" key="2">
    <source>
        <dbReference type="EMBL" id="KAK4228642.1"/>
    </source>
</evidence>
<evidence type="ECO:0000313" key="3">
    <source>
        <dbReference type="Proteomes" id="UP001301958"/>
    </source>
</evidence>
<proteinExistence type="predicted"/>
<accession>A0AAN7BSG5</accession>
<reference evidence="2" key="2">
    <citation type="submission" date="2023-05" db="EMBL/GenBank/DDBJ databases">
        <authorList>
            <consortium name="Lawrence Berkeley National Laboratory"/>
            <person name="Steindorff A."/>
            <person name="Hensen N."/>
            <person name="Bonometti L."/>
            <person name="Westerberg I."/>
            <person name="Brannstrom I.O."/>
            <person name="Guillou S."/>
            <person name="Cros-Aarteil S."/>
            <person name="Calhoun S."/>
            <person name="Haridas S."/>
            <person name="Kuo A."/>
            <person name="Mondo S."/>
            <person name="Pangilinan J."/>
            <person name="Riley R."/>
            <person name="Labutti K."/>
            <person name="Andreopoulos B."/>
            <person name="Lipzen A."/>
            <person name="Chen C."/>
            <person name="Yanf M."/>
            <person name="Daum C."/>
            <person name="Ng V."/>
            <person name="Clum A."/>
            <person name="Ohm R."/>
            <person name="Martin F."/>
            <person name="Silar P."/>
            <person name="Natvig D."/>
            <person name="Lalanne C."/>
            <person name="Gautier V."/>
            <person name="Ament-Velasquez S.L."/>
            <person name="Kruys A."/>
            <person name="Hutchinson M.I."/>
            <person name="Powell A.J."/>
            <person name="Barry K."/>
            <person name="Miller A.N."/>
            <person name="Grigoriev I.V."/>
            <person name="Debuchy R."/>
            <person name="Gladieux P."/>
            <person name="Thoren M.H."/>
            <person name="Johannesson H."/>
        </authorList>
    </citation>
    <scope>NUCLEOTIDE SEQUENCE</scope>
    <source>
        <strain evidence="2">CBS 990.96</strain>
    </source>
</reference>
<reference evidence="2" key="1">
    <citation type="journal article" date="2023" name="Mol. Phylogenet. Evol.">
        <title>Genome-scale phylogeny and comparative genomics of the fungal order Sordariales.</title>
        <authorList>
            <person name="Hensen N."/>
            <person name="Bonometti L."/>
            <person name="Westerberg I."/>
            <person name="Brannstrom I.O."/>
            <person name="Guillou S."/>
            <person name="Cros-Aarteil S."/>
            <person name="Calhoun S."/>
            <person name="Haridas S."/>
            <person name="Kuo A."/>
            <person name="Mondo S."/>
            <person name="Pangilinan J."/>
            <person name="Riley R."/>
            <person name="LaButti K."/>
            <person name="Andreopoulos B."/>
            <person name="Lipzen A."/>
            <person name="Chen C."/>
            <person name="Yan M."/>
            <person name="Daum C."/>
            <person name="Ng V."/>
            <person name="Clum A."/>
            <person name="Steindorff A."/>
            <person name="Ohm R.A."/>
            <person name="Martin F."/>
            <person name="Silar P."/>
            <person name="Natvig D.O."/>
            <person name="Lalanne C."/>
            <person name="Gautier V."/>
            <person name="Ament-Velasquez S.L."/>
            <person name="Kruys A."/>
            <person name="Hutchinson M.I."/>
            <person name="Powell A.J."/>
            <person name="Barry K."/>
            <person name="Miller A.N."/>
            <person name="Grigoriev I.V."/>
            <person name="Debuchy R."/>
            <person name="Gladieux P."/>
            <person name="Hiltunen Thoren M."/>
            <person name="Johannesson H."/>
        </authorList>
    </citation>
    <scope>NUCLEOTIDE SEQUENCE</scope>
    <source>
        <strain evidence="2">CBS 990.96</strain>
    </source>
</reference>
<feature type="transmembrane region" description="Helical" evidence="1">
    <location>
        <begin position="107"/>
        <end position="128"/>
    </location>
</feature>
<keyword evidence="3" id="KW-1185">Reference proteome</keyword>
<dbReference type="AlphaFoldDB" id="A0AAN7BSG5"/>
<sequence>MPRSQDLSNYLAILLSLLNLAFIHAHLTTRFTPSFSKSLRTLLPHHNRTIFWWLGVQDDTLRYIFVSLNATLGILFAVPSFRIIGLKICFGLLFIWFISDLKVKSGWLMHFVVHVVLLGIAGRLFMFVKVSSIFI</sequence>
<keyword evidence="1" id="KW-0812">Transmembrane</keyword>